<evidence type="ECO:0000256" key="5">
    <source>
        <dbReference type="SAM" id="MobiDB-lite"/>
    </source>
</evidence>
<evidence type="ECO:0000259" key="7">
    <source>
        <dbReference type="PROSITE" id="PS50109"/>
    </source>
</evidence>
<dbReference type="EC" id="2.7.13.3" evidence="2"/>
<dbReference type="PRINTS" id="PR00344">
    <property type="entry name" value="BCTRLSENSOR"/>
</dbReference>
<dbReference type="InterPro" id="IPR005467">
    <property type="entry name" value="His_kinase_dom"/>
</dbReference>
<evidence type="ECO:0000259" key="6">
    <source>
        <dbReference type="PROSITE" id="PS50042"/>
    </source>
</evidence>
<keyword evidence="4" id="KW-0902">Two-component regulatory system</keyword>
<name>A0A7W3ISX1_9ACTN</name>
<dbReference type="PROSITE" id="PS50109">
    <property type="entry name" value="HIS_KIN"/>
    <property type="match status" value="1"/>
</dbReference>
<keyword evidence="9" id="KW-1185">Reference proteome</keyword>
<evidence type="ECO:0000256" key="4">
    <source>
        <dbReference type="ARBA" id="ARBA00023012"/>
    </source>
</evidence>
<feature type="compositionally biased region" description="Low complexity" evidence="5">
    <location>
        <begin position="1"/>
        <end position="17"/>
    </location>
</feature>
<dbReference type="SUPFAM" id="SSF55874">
    <property type="entry name" value="ATPase domain of HSP90 chaperone/DNA topoisomerase II/histidine kinase"/>
    <property type="match status" value="1"/>
</dbReference>
<comment type="catalytic activity">
    <reaction evidence="1">
        <text>ATP + protein L-histidine = ADP + protein N-phospho-L-histidine.</text>
        <dbReference type="EC" id="2.7.13.3"/>
    </reaction>
</comment>
<feature type="domain" description="Cyclic nucleotide-binding" evidence="6">
    <location>
        <begin position="37"/>
        <end position="140"/>
    </location>
</feature>
<dbReference type="InterPro" id="IPR014710">
    <property type="entry name" value="RmlC-like_jellyroll"/>
</dbReference>
<evidence type="ECO:0000313" key="9">
    <source>
        <dbReference type="Proteomes" id="UP000523079"/>
    </source>
</evidence>
<evidence type="ECO:0000313" key="8">
    <source>
        <dbReference type="EMBL" id="MBA8794575.1"/>
    </source>
</evidence>
<dbReference type="SUPFAM" id="SSF51206">
    <property type="entry name" value="cAMP-binding domain-like"/>
    <property type="match status" value="1"/>
</dbReference>
<dbReference type="PANTHER" id="PTHR43065:SF48">
    <property type="entry name" value="HISTIDINE KINASE"/>
    <property type="match status" value="1"/>
</dbReference>
<dbReference type="InterPro" id="IPR018490">
    <property type="entry name" value="cNMP-bd_dom_sf"/>
</dbReference>
<dbReference type="PANTHER" id="PTHR43065">
    <property type="entry name" value="SENSOR HISTIDINE KINASE"/>
    <property type="match status" value="1"/>
</dbReference>
<dbReference type="InterPro" id="IPR036890">
    <property type="entry name" value="HATPase_C_sf"/>
</dbReference>
<dbReference type="PROSITE" id="PS50042">
    <property type="entry name" value="CNMP_BINDING_3"/>
    <property type="match status" value="1"/>
</dbReference>
<proteinExistence type="predicted"/>
<keyword evidence="3 8" id="KW-0808">Transferase</keyword>
<dbReference type="SMART" id="SM00100">
    <property type="entry name" value="cNMP"/>
    <property type="match status" value="1"/>
</dbReference>
<evidence type="ECO:0000256" key="2">
    <source>
        <dbReference type="ARBA" id="ARBA00012438"/>
    </source>
</evidence>
<protein>
    <recommendedName>
        <fullName evidence="2">histidine kinase</fullName>
        <ecNumber evidence="2">2.7.13.3</ecNumber>
    </recommendedName>
</protein>
<organism evidence="8 9">
    <name type="scientific">Microlunatus kandeliicorticis</name>
    <dbReference type="NCBI Taxonomy" id="1759536"/>
    <lineage>
        <taxon>Bacteria</taxon>
        <taxon>Bacillati</taxon>
        <taxon>Actinomycetota</taxon>
        <taxon>Actinomycetes</taxon>
        <taxon>Propionibacteriales</taxon>
        <taxon>Propionibacteriaceae</taxon>
        <taxon>Microlunatus</taxon>
    </lineage>
</organism>
<dbReference type="CDD" id="cd00038">
    <property type="entry name" value="CAP_ED"/>
    <property type="match status" value="1"/>
</dbReference>
<dbReference type="AlphaFoldDB" id="A0A7W3ISX1"/>
<dbReference type="InterPro" id="IPR003594">
    <property type="entry name" value="HATPase_dom"/>
</dbReference>
<dbReference type="Proteomes" id="UP000523079">
    <property type="component" value="Unassembled WGS sequence"/>
</dbReference>
<keyword evidence="3 8" id="KW-0418">Kinase</keyword>
<evidence type="ECO:0000256" key="1">
    <source>
        <dbReference type="ARBA" id="ARBA00000085"/>
    </source>
</evidence>
<reference evidence="8 9" key="1">
    <citation type="submission" date="2020-07" db="EMBL/GenBank/DDBJ databases">
        <title>Sequencing the genomes of 1000 actinobacteria strains.</title>
        <authorList>
            <person name="Klenk H.-P."/>
        </authorList>
    </citation>
    <scope>NUCLEOTIDE SEQUENCE [LARGE SCALE GENOMIC DNA]</scope>
    <source>
        <strain evidence="8 9">DSM 100723</strain>
    </source>
</reference>
<dbReference type="Pfam" id="PF00027">
    <property type="entry name" value="cNMP_binding"/>
    <property type="match status" value="1"/>
</dbReference>
<accession>A0A7W3ISX1</accession>
<feature type="domain" description="Histidine kinase" evidence="7">
    <location>
        <begin position="321"/>
        <end position="504"/>
    </location>
</feature>
<dbReference type="GO" id="GO:0000160">
    <property type="term" value="P:phosphorelay signal transduction system"/>
    <property type="evidence" value="ECO:0007669"/>
    <property type="project" value="UniProtKB-KW"/>
</dbReference>
<dbReference type="Gene3D" id="2.60.120.10">
    <property type="entry name" value="Jelly Rolls"/>
    <property type="match status" value="1"/>
</dbReference>
<comment type="caution">
    <text evidence="8">The sequence shown here is derived from an EMBL/GenBank/DDBJ whole genome shotgun (WGS) entry which is preliminary data.</text>
</comment>
<evidence type="ECO:0000256" key="3">
    <source>
        <dbReference type="ARBA" id="ARBA00022777"/>
    </source>
</evidence>
<dbReference type="Pfam" id="PF02518">
    <property type="entry name" value="HATPase_c"/>
    <property type="match status" value="1"/>
</dbReference>
<dbReference type="Gene3D" id="1.10.287.130">
    <property type="match status" value="1"/>
</dbReference>
<dbReference type="Gene3D" id="3.30.565.10">
    <property type="entry name" value="Histidine kinase-like ATPase, C-terminal domain"/>
    <property type="match status" value="1"/>
</dbReference>
<gene>
    <name evidence="8" type="ORF">FHX74_002194</name>
</gene>
<dbReference type="InterPro" id="IPR004358">
    <property type="entry name" value="Sig_transdc_His_kin-like_C"/>
</dbReference>
<dbReference type="GO" id="GO:0004673">
    <property type="term" value="F:protein histidine kinase activity"/>
    <property type="evidence" value="ECO:0007669"/>
    <property type="project" value="UniProtKB-EC"/>
</dbReference>
<dbReference type="SMART" id="SM00387">
    <property type="entry name" value="HATPase_c"/>
    <property type="match status" value="1"/>
</dbReference>
<sequence length="508" mass="55445">MTDTTSTDTTSTDTTSTPHDGEGGDRLTPEQLRELFLFESLDPGKLDWIAANGHVVHREAGTRIYSEGEPATCFFVLLEGTLTMARTVGGSELELVRSNQRGVYLGATTAFVQSETVPPYQGSANAITDVTLLEIDARAFGGKIRTWFPMAMHLMEGLLLGMRRSNERVAERERLLALGRLSAGLTHELNNPAAAAVRATASLRERVAKMRRKLAHLAGGRLSAESLRNLTDLQERAVEKLAKAPKLTPMQASDAEDELTDWLEDHGQDTGWELAPTLVASGITPDWLEENLIGALPGENLGDGVHWLAYSLETELLMNEIEDATDRISSLVDAAKQYSQMDRAPHQDIDVHDGLDSTLVMLSAKLKKFDIIVAKEYDRTLPSVPAYPGELNQVWTNLIDNAVHAIKAAQQAGGTKGGTLTVRTRRDEEHESVVVEICDTGVGIPDEVRGKIFEPFFTTKPTGEGTGLGLDISHRIVTQRHGGELSVTSEPGDTRFAVRLPLKEPAEI</sequence>
<feature type="region of interest" description="Disordered" evidence="5">
    <location>
        <begin position="1"/>
        <end position="27"/>
    </location>
</feature>
<dbReference type="RefSeq" id="WP_182560131.1">
    <property type="nucleotide sequence ID" value="NZ_JACGWT010000003.1"/>
</dbReference>
<dbReference type="EMBL" id="JACGWT010000003">
    <property type="protein sequence ID" value="MBA8794575.1"/>
    <property type="molecule type" value="Genomic_DNA"/>
</dbReference>
<dbReference type="InterPro" id="IPR000595">
    <property type="entry name" value="cNMP-bd_dom"/>
</dbReference>